<keyword evidence="4 7" id="KW-0812">Transmembrane</keyword>
<feature type="transmembrane region" description="Helical" evidence="7">
    <location>
        <begin position="217"/>
        <end position="239"/>
    </location>
</feature>
<evidence type="ECO:0000313" key="12">
    <source>
        <dbReference type="Proteomes" id="UP000038802"/>
    </source>
</evidence>
<feature type="domain" description="Membrane transport protein MMPL" evidence="8">
    <location>
        <begin position="29"/>
        <end position="364"/>
    </location>
</feature>
<evidence type="ECO:0000256" key="7">
    <source>
        <dbReference type="SAM" id="Phobius"/>
    </source>
</evidence>
<evidence type="ECO:0000313" key="11">
    <source>
        <dbReference type="EMBL" id="REQ56463.1"/>
    </source>
</evidence>
<feature type="transmembrane region" description="Helical" evidence="7">
    <location>
        <begin position="325"/>
        <end position="354"/>
    </location>
</feature>
<evidence type="ECO:0000256" key="3">
    <source>
        <dbReference type="ARBA" id="ARBA00022475"/>
    </source>
</evidence>
<evidence type="ECO:0000256" key="5">
    <source>
        <dbReference type="ARBA" id="ARBA00022989"/>
    </source>
</evidence>
<evidence type="ECO:0000259" key="8">
    <source>
        <dbReference type="Pfam" id="PF03176"/>
    </source>
</evidence>
<feature type="transmembrane region" description="Helical" evidence="7">
    <location>
        <begin position="245"/>
        <end position="268"/>
    </location>
</feature>
<evidence type="ECO:0000256" key="6">
    <source>
        <dbReference type="ARBA" id="ARBA00023136"/>
    </source>
</evidence>
<dbReference type="Pfam" id="PF03176">
    <property type="entry name" value="MMPL"/>
    <property type="match status" value="1"/>
</dbReference>
<dbReference type="InterPro" id="IPR050545">
    <property type="entry name" value="Mycobact_MmpL"/>
</dbReference>
<evidence type="ECO:0000313" key="13">
    <source>
        <dbReference type="Proteomes" id="UP000044938"/>
    </source>
</evidence>
<dbReference type="GO" id="GO:0005886">
    <property type="term" value="C:plasma membrane"/>
    <property type="evidence" value="ECO:0007669"/>
    <property type="project" value="UniProtKB-SubCell"/>
</dbReference>
<evidence type="ECO:0000313" key="14">
    <source>
        <dbReference type="Proteomes" id="UP000256381"/>
    </source>
</evidence>
<dbReference type="Gene3D" id="1.20.1640.10">
    <property type="entry name" value="Multidrug efflux transporter AcrB transmembrane domain"/>
    <property type="match status" value="1"/>
</dbReference>
<feature type="transmembrane region" description="Helical" evidence="7">
    <location>
        <begin position="192"/>
        <end position="210"/>
    </location>
</feature>
<reference evidence="11 14" key="3">
    <citation type="journal article" date="2017" name="N. Engl. J. Med.">
        <title>Transmission of Extensively Drug-Resistant Tuberculosis in South Africa.</title>
        <authorList>
            <person name="Shah N.S."/>
            <person name="Auld S.C."/>
            <person name="Brust J.C."/>
            <person name="Mathema B."/>
            <person name="Ismail N."/>
            <person name="Moodley P."/>
            <person name="Mlisana K."/>
            <person name="Allana S."/>
            <person name="Campbell A."/>
            <person name="Mthiyane T."/>
            <person name="Morris N."/>
            <person name="Mpangase P."/>
            <person name="van der Meulen H."/>
            <person name="Omar S.V."/>
            <person name="Brown T.S."/>
            <person name="Narechania A."/>
            <person name="Shaskina E."/>
            <person name="Kapwata T."/>
            <person name="Kreiswirth B."/>
            <person name="Gandhi N.R."/>
        </authorList>
    </citation>
    <scope>NUCLEOTIDE SEQUENCE [LARGE SCALE GENOMIC DNA]</scope>
    <source>
        <strain evidence="11 14">32301_S10</strain>
    </source>
</reference>
<evidence type="ECO:0000313" key="10">
    <source>
        <dbReference type="EMBL" id="COW13766.1"/>
    </source>
</evidence>
<organism evidence="10 13">
    <name type="scientific">Mycobacterium tuberculosis</name>
    <dbReference type="NCBI Taxonomy" id="1773"/>
    <lineage>
        <taxon>Bacteria</taxon>
        <taxon>Bacillati</taxon>
        <taxon>Actinomycetota</taxon>
        <taxon>Actinomycetes</taxon>
        <taxon>Mycobacteriales</taxon>
        <taxon>Mycobacteriaceae</taxon>
        <taxon>Mycobacterium</taxon>
        <taxon>Mycobacterium tuberculosis complex</taxon>
    </lineage>
</organism>
<name>A0A045IZ26_MYCTX</name>
<keyword evidence="6 7" id="KW-0472">Membrane</keyword>
<dbReference type="InterPro" id="IPR004869">
    <property type="entry name" value="MMPL_dom"/>
</dbReference>
<dbReference type="EMBL" id="CSAE01000001">
    <property type="protein sequence ID" value="COU89610.1"/>
    <property type="molecule type" value="Genomic_DNA"/>
</dbReference>
<dbReference type="STRING" id="115862.BBG46_08310"/>
<gene>
    <name evidence="10" type="primary">mmpL8_4</name>
    <name evidence="9" type="synonym">mmpL8_1</name>
    <name evidence="11" type="ORF">DSJ38_02690</name>
    <name evidence="9" type="ORF">ERS007703_00002</name>
    <name evidence="10" type="ORF">ERS007720_01804</name>
</gene>
<proteinExistence type="inferred from homology"/>
<keyword evidence="5 7" id="KW-1133">Transmembrane helix</keyword>
<dbReference type="Proteomes" id="UP000038802">
    <property type="component" value="Unassembled WGS sequence"/>
</dbReference>
<dbReference type="PATRIC" id="fig|1773.2321.peg.3860"/>
<dbReference type="EMBL" id="QTBD01000036">
    <property type="protein sequence ID" value="REQ56463.1"/>
    <property type="molecule type" value="Genomic_DNA"/>
</dbReference>
<feature type="transmembrane region" description="Helical" evidence="7">
    <location>
        <begin position="289"/>
        <end position="313"/>
    </location>
</feature>
<evidence type="ECO:0000256" key="4">
    <source>
        <dbReference type="ARBA" id="ARBA00022692"/>
    </source>
</evidence>
<dbReference type="SMR" id="A0A045IZ26"/>
<dbReference type="FunFam" id="1.20.1640.10:FF:000018">
    <property type="entry name" value="Transmembrane transport protein MmpL10"/>
    <property type="match status" value="1"/>
</dbReference>
<evidence type="ECO:0000256" key="2">
    <source>
        <dbReference type="ARBA" id="ARBA00010157"/>
    </source>
</evidence>
<dbReference type="AlphaFoldDB" id="A0A045IZ26"/>
<dbReference type="Proteomes" id="UP000044938">
    <property type="component" value="Unassembled WGS sequence"/>
</dbReference>
<dbReference type="PANTHER" id="PTHR33406:SF6">
    <property type="entry name" value="MEMBRANE PROTEIN YDGH-RELATED"/>
    <property type="match status" value="1"/>
</dbReference>
<reference evidence="11" key="4">
    <citation type="submission" date="2018-07" db="EMBL/GenBank/DDBJ databases">
        <authorList>
            <person name="Shah S."/>
            <person name="Brown T."/>
            <person name="Auld S."/>
            <person name="Bratton K."/>
            <person name="Narechania A."/>
            <person name="Mathema B."/>
            <person name="Gandhi N."/>
        </authorList>
    </citation>
    <scope>NUCLEOTIDE SEQUENCE</scope>
    <source>
        <strain evidence="11">32301_S10</strain>
    </source>
</reference>
<dbReference type="OMA" id="FLWADFA"/>
<dbReference type="SUPFAM" id="SSF82866">
    <property type="entry name" value="Multidrug efflux transporter AcrB transmembrane domain"/>
    <property type="match status" value="1"/>
</dbReference>
<reference evidence="12 13" key="2">
    <citation type="submission" date="2015-03" db="EMBL/GenBank/DDBJ databases">
        <authorList>
            <consortium name="Pathogen Informatics"/>
        </authorList>
    </citation>
    <scope>NUCLEOTIDE SEQUENCE [LARGE SCALE GENOMIC DNA]</scope>
    <source>
        <strain evidence="12">K00500041</strain>
        <strain evidence="10 13">M09401471</strain>
    </source>
</reference>
<keyword evidence="3" id="KW-1003">Cell membrane</keyword>
<comment type="subcellular location">
    <subcellularLocation>
        <location evidence="1">Cell membrane</location>
        <topology evidence="1">Multi-pass membrane protein</topology>
    </subcellularLocation>
</comment>
<reference evidence="9" key="1">
    <citation type="submission" date="2015-03" db="EMBL/GenBank/DDBJ databases">
        <authorList>
            <person name="Murphy D."/>
        </authorList>
    </citation>
    <scope>NUCLEOTIDE SEQUENCE [LARGE SCALE GENOMIC DNA]</scope>
    <source>
        <strain evidence="9">K00500041</strain>
    </source>
</reference>
<dbReference type="EMBL" id="CSAJ01000196">
    <property type="protein sequence ID" value="COW13766.1"/>
    <property type="molecule type" value="Genomic_DNA"/>
</dbReference>
<evidence type="ECO:0000313" key="9">
    <source>
        <dbReference type="EMBL" id="COU89610.1"/>
    </source>
</evidence>
<sequence>MQGISVTGLVKRGWMVRSVFDTIDGIDQLGEQLASVTVTLDKLAAIQPQLVALLPDEIASQQINRELALANYATMSGIYAQTAALIENAAAMGQAFDAAKNDDSFYLPPEAFDNPDFQRGLKLFLSADGKAARMIISHEGDPATPEGISHIDAIKQAAHEAVKGTPMAGAGIYLAGTAATFKDIQDGATYDLLIAGIAALSLILLIMMIITRSLVAALVIVGTVALSLGASFGLSVLVWQHLLGIQLYWIVLALAVILLLAVGSDYNLLLISRFKEEIGAGLNTGIIRAMAGTGGVVTAAGLVFAATMSSFVFSDLRVLGQIGTTIGLGLLFDTLVVRAFMTPSIAVLLGRWFWWPQRVRPRPASRMLRPYGPRPVVRELLLREGNDDPRTQVATHR</sequence>
<protein>
    <submittedName>
        <fullName evidence="10">Transmembrane transport protein MmpL6</fullName>
    </submittedName>
    <submittedName>
        <fullName evidence="11">Transporter MmpL6</fullName>
    </submittedName>
</protein>
<evidence type="ECO:0000256" key="1">
    <source>
        <dbReference type="ARBA" id="ARBA00004651"/>
    </source>
</evidence>
<dbReference type="PANTHER" id="PTHR33406">
    <property type="entry name" value="MEMBRANE PROTEIN MJ1562-RELATED"/>
    <property type="match status" value="1"/>
</dbReference>
<accession>A0A045IZ26</accession>
<comment type="similarity">
    <text evidence="2">Belongs to the resistance-nodulation-cell division (RND) (TC 2.A.6) family. MmpL subfamily.</text>
</comment>
<dbReference type="Proteomes" id="UP000256381">
    <property type="component" value="Unassembled WGS sequence"/>
</dbReference>